<accession>A0A1G1Y030</accession>
<sequence length="103" mass="10979">MVGCTKQTAAPTPGALNQNQAPSASNAVAIEGFVFTPQTLTVKIGTTVTWTNNHTAPHQIKSATFNSSLLTKGQSFTFTFNEVGTYDYVCAIHSNMKGKIIVN</sequence>
<dbReference type="InterPro" id="IPR008972">
    <property type="entry name" value="Cupredoxin"/>
</dbReference>
<dbReference type="InterPro" id="IPR035668">
    <property type="entry name" value="Amicyanin"/>
</dbReference>
<reference evidence="3 4" key="1">
    <citation type="journal article" date="2016" name="Nat. Commun.">
        <title>Thousands of microbial genomes shed light on interconnected biogeochemical processes in an aquifer system.</title>
        <authorList>
            <person name="Anantharaman K."/>
            <person name="Brown C.T."/>
            <person name="Hug L.A."/>
            <person name="Sharon I."/>
            <person name="Castelle C.J."/>
            <person name="Probst A.J."/>
            <person name="Thomas B.C."/>
            <person name="Singh A."/>
            <person name="Wilkins M.J."/>
            <person name="Karaoz U."/>
            <person name="Brodie E.L."/>
            <person name="Williams K.H."/>
            <person name="Hubbard S.S."/>
            <person name="Banfield J.F."/>
        </authorList>
    </citation>
    <scope>NUCLEOTIDE SEQUENCE [LARGE SCALE GENOMIC DNA]</scope>
</reference>
<dbReference type="PANTHER" id="PTHR36507:SF1">
    <property type="entry name" value="BLL1555 PROTEIN"/>
    <property type="match status" value="1"/>
</dbReference>
<dbReference type="STRING" id="1797533.A2731_00840"/>
<comment type="caution">
    <text evidence="3">The sequence shown here is derived from an EMBL/GenBank/DDBJ whole genome shotgun (WGS) entry which is preliminary data.</text>
</comment>
<proteinExistence type="predicted"/>
<organism evidence="3 4">
    <name type="scientific">Candidatus Buchananbacteria bacterium RIFCSPHIGHO2_01_FULL_39_8</name>
    <dbReference type="NCBI Taxonomy" id="1797533"/>
    <lineage>
        <taxon>Bacteria</taxon>
        <taxon>Candidatus Buchananiibacteriota</taxon>
    </lineage>
</organism>
<evidence type="ECO:0000313" key="4">
    <source>
        <dbReference type="Proteomes" id="UP000176241"/>
    </source>
</evidence>
<dbReference type="CDD" id="cd13921">
    <property type="entry name" value="Amicyanin"/>
    <property type="match status" value="1"/>
</dbReference>
<dbReference type="Proteomes" id="UP000176241">
    <property type="component" value="Unassembled WGS sequence"/>
</dbReference>
<dbReference type="AlphaFoldDB" id="A0A1G1Y030"/>
<dbReference type="EMBL" id="MHIC01000012">
    <property type="protein sequence ID" value="OGY45689.1"/>
    <property type="molecule type" value="Genomic_DNA"/>
</dbReference>
<dbReference type="InterPro" id="IPR028096">
    <property type="entry name" value="EfeO_Cupredoxin"/>
</dbReference>
<dbReference type="Pfam" id="PF13473">
    <property type="entry name" value="Cupredoxin_1"/>
    <property type="match status" value="1"/>
</dbReference>
<dbReference type="PANTHER" id="PTHR36507">
    <property type="entry name" value="BLL1555 PROTEIN"/>
    <property type="match status" value="1"/>
</dbReference>
<protein>
    <recommendedName>
        <fullName evidence="2">EfeO-type cupredoxin-like domain-containing protein</fullName>
    </recommendedName>
</protein>
<evidence type="ECO:0000259" key="2">
    <source>
        <dbReference type="Pfam" id="PF13473"/>
    </source>
</evidence>
<name>A0A1G1Y030_9BACT</name>
<gene>
    <name evidence="3" type="ORF">A2731_00840</name>
</gene>
<feature type="domain" description="EfeO-type cupredoxin-like" evidence="2">
    <location>
        <begin position="20"/>
        <end position="102"/>
    </location>
</feature>
<evidence type="ECO:0000256" key="1">
    <source>
        <dbReference type="SAM" id="MobiDB-lite"/>
    </source>
</evidence>
<feature type="region of interest" description="Disordered" evidence="1">
    <location>
        <begin position="1"/>
        <end position="21"/>
    </location>
</feature>
<dbReference type="SUPFAM" id="SSF49503">
    <property type="entry name" value="Cupredoxins"/>
    <property type="match status" value="1"/>
</dbReference>
<dbReference type="InterPro" id="IPR052721">
    <property type="entry name" value="ET_Amicyanin"/>
</dbReference>
<dbReference type="Gene3D" id="2.60.40.420">
    <property type="entry name" value="Cupredoxins - blue copper proteins"/>
    <property type="match status" value="1"/>
</dbReference>
<evidence type="ECO:0000313" key="3">
    <source>
        <dbReference type="EMBL" id="OGY45689.1"/>
    </source>
</evidence>